<dbReference type="Proteomes" id="UP000023152">
    <property type="component" value="Unassembled WGS sequence"/>
</dbReference>
<dbReference type="AlphaFoldDB" id="X6N2Q0"/>
<dbReference type="EMBL" id="ASPP01013044">
    <property type="protein sequence ID" value="ETO20009.1"/>
    <property type="molecule type" value="Genomic_DNA"/>
</dbReference>
<dbReference type="InterPro" id="IPR013320">
    <property type="entry name" value="ConA-like_dom_sf"/>
</dbReference>
<accession>X6N2Q0</accession>
<sequence length="725" mass="81573">MSNIVISTSDEKHYDFETGKPIVSVEAVKNKTAQWKLALEPIESTATVNTDYESNMKVVVSSSTSSEQKVYVCNNKKKKELFRQNVAQPEEQSETRLEHLINNIEDAIHGDDLLVPEDLLEFATYLSSDDRQLRRKAIESFADRFKPGAISLLHSDGGNHAGKGHICSKLGEMRRPINGDLIIDVICDVISADEGQRKMQDLIQLLAVTGHVYEEKGQATMPSSRQLKIASAVINAATQTVSLKGPDIYIASSNESSGNIHIHVHICIYIMLLPDIVFAKLPKGWSFSLWMKLSDCEESVYDVFYFQNDTTTKGLRIALDATQIASMGAVSFGFVIQSLPLDEDSTAKTPSGKSQHRITQNFNLVIDKWHFVVFTQSQARLFYTMTLIPFFQKKKKKKKKKKNTQSIYDLLQKIKKRTNNFQIYLDGVPGAAVTIPFLGFSDSDIQIGIGGFHGFIGQSFFWETPMNDPTVQVLYACGPTYTPPIYARGQLRIAGFPKNPTQKAAPMQPGKSGYLLLPFCYSLDCRGCSEVLCLPRGWGDEVAERTIGLDIIAHPNNKSALVSMGGIFVGILHFITESVSENLSLLRQIFTMGLGSIKLYILDHLYPEKRTLLVLNAIKELLAVLETNDREKQKTTFTRGFEQVIMDVSYWIQAPKDVIVGVVSYIHTLVETRPDLMIHCLSISDILIMVKQYYPMLFPPKDHETSKFYHLFLTPFYLFIKKKLK</sequence>
<dbReference type="InterPro" id="IPR031570">
    <property type="entry name" value="NBEA/BDCP_DUF4704"/>
</dbReference>
<dbReference type="PANTHER" id="PTHR13743">
    <property type="entry name" value="BEIGE/BEACH-RELATED"/>
    <property type="match status" value="1"/>
</dbReference>
<gene>
    <name evidence="2" type="ORF">RFI_17211</name>
</gene>
<feature type="domain" description="DUF4704" evidence="1">
    <location>
        <begin position="570"/>
        <end position="699"/>
    </location>
</feature>
<dbReference type="Gene3D" id="2.60.120.200">
    <property type="match status" value="1"/>
</dbReference>
<dbReference type="PANTHER" id="PTHR13743:SF123">
    <property type="entry name" value="PROTEIN FAN"/>
    <property type="match status" value="1"/>
</dbReference>
<dbReference type="SUPFAM" id="SSF49899">
    <property type="entry name" value="Concanavalin A-like lectins/glucanases"/>
    <property type="match status" value="1"/>
</dbReference>
<dbReference type="Pfam" id="PF15787">
    <property type="entry name" value="DUF4704"/>
    <property type="match status" value="1"/>
</dbReference>
<keyword evidence="3" id="KW-1185">Reference proteome</keyword>
<evidence type="ECO:0000313" key="2">
    <source>
        <dbReference type="EMBL" id="ETO20009.1"/>
    </source>
</evidence>
<dbReference type="InterPro" id="IPR050865">
    <property type="entry name" value="BEACH_Domain"/>
</dbReference>
<evidence type="ECO:0000259" key="1">
    <source>
        <dbReference type="Pfam" id="PF15787"/>
    </source>
</evidence>
<evidence type="ECO:0000313" key="3">
    <source>
        <dbReference type="Proteomes" id="UP000023152"/>
    </source>
</evidence>
<organism evidence="2 3">
    <name type="scientific">Reticulomyxa filosa</name>
    <dbReference type="NCBI Taxonomy" id="46433"/>
    <lineage>
        <taxon>Eukaryota</taxon>
        <taxon>Sar</taxon>
        <taxon>Rhizaria</taxon>
        <taxon>Retaria</taxon>
        <taxon>Foraminifera</taxon>
        <taxon>Monothalamids</taxon>
        <taxon>Reticulomyxidae</taxon>
        <taxon>Reticulomyxa</taxon>
    </lineage>
</organism>
<reference evidence="2 3" key="1">
    <citation type="journal article" date="2013" name="Curr. Biol.">
        <title>The Genome of the Foraminiferan Reticulomyxa filosa.</title>
        <authorList>
            <person name="Glockner G."/>
            <person name="Hulsmann N."/>
            <person name="Schleicher M."/>
            <person name="Noegel A.A."/>
            <person name="Eichinger L."/>
            <person name="Gallinger C."/>
            <person name="Pawlowski J."/>
            <person name="Sierra R."/>
            <person name="Euteneuer U."/>
            <person name="Pillet L."/>
            <person name="Moustafa A."/>
            <person name="Platzer M."/>
            <person name="Groth M."/>
            <person name="Szafranski K."/>
            <person name="Schliwa M."/>
        </authorList>
    </citation>
    <scope>NUCLEOTIDE SEQUENCE [LARGE SCALE GENOMIC DNA]</scope>
</reference>
<protein>
    <recommendedName>
        <fullName evidence="1">DUF4704 domain-containing protein</fullName>
    </recommendedName>
</protein>
<comment type="caution">
    <text evidence="2">The sequence shown here is derived from an EMBL/GenBank/DDBJ whole genome shotgun (WGS) entry which is preliminary data.</text>
</comment>
<proteinExistence type="predicted"/>
<name>X6N2Q0_RETFI</name>